<proteinExistence type="predicted"/>
<reference evidence="1" key="1">
    <citation type="submission" date="2021-02" db="EMBL/GenBank/DDBJ databases">
        <authorList>
            <person name="Nowell W R."/>
        </authorList>
    </citation>
    <scope>NUCLEOTIDE SEQUENCE</scope>
</reference>
<dbReference type="Proteomes" id="UP000663845">
    <property type="component" value="Unassembled WGS sequence"/>
</dbReference>
<comment type="caution">
    <text evidence="1">The sequence shown here is derived from an EMBL/GenBank/DDBJ whole genome shotgun (WGS) entry which is preliminary data.</text>
</comment>
<organism evidence="1 2">
    <name type="scientific">Adineta steineri</name>
    <dbReference type="NCBI Taxonomy" id="433720"/>
    <lineage>
        <taxon>Eukaryota</taxon>
        <taxon>Metazoa</taxon>
        <taxon>Spiralia</taxon>
        <taxon>Gnathifera</taxon>
        <taxon>Rotifera</taxon>
        <taxon>Eurotatoria</taxon>
        <taxon>Bdelloidea</taxon>
        <taxon>Adinetida</taxon>
        <taxon>Adinetidae</taxon>
        <taxon>Adineta</taxon>
    </lineage>
</organism>
<evidence type="ECO:0000313" key="2">
    <source>
        <dbReference type="Proteomes" id="UP000663845"/>
    </source>
</evidence>
<evidence type="ECO:0000313" key="1">
    <source>
        <dbReference type="EMBL" id="CAF1514084.1"/>
    </source>
</evidence>
<dbReference type="EMBL" id="CAJNOG010002686">
    <property type="protein sequence ID" value="CAF1514084.1"/>
    <property type="molecule type" value="Genomic_DNA"/>
</dbReference>
<gene>
    <name evidence="1" type="ORF">JYZ213_LOCUS44198</name>
</gene>
<dbReference type="AlphaFoldDB" id="A0A815UHP6"/>
<accession>A0A815UHP6</accession>
<protein>
    <submittedName>
        <fullName evidence="1">Uncharacterized protein</fullName>
    </submittedName>
</protein>
<name>A0A815UHP6_9BILA</name>
<sequence length="363" mass="43143">MDISLSKYSSTPSKLYQYPNWEKPAINIVKSHSLLSLSGYKEIIEQKQFTISHLIGLSRPEANYILLDETFYQLLIKEHYKLSEYYSVEIIQEPKLKKFKTSDDAKTIETDEDEDFLRELKEIEMELDKTDCEQRNIQLSKNANNLFPNINQLKHGDIIQFRNERLQFSFYIYQAKKGTFEQLLNKFKLYIQKIIKENNIENEKDNFQTLSTDEHEFILIPSFESDGYGIPSLFNDAPLNYFKHLSPGSMYRWVYVDLIDKTMPIYEIVQKDIQLKRQNPTYRTLVREGDSASDSLINELEDGEEMIIEDLDSFPNAYVFIYDEVKTKLNIEWRKIDSDDYCNEYSSMYLLTKWTQQLQYNNK</sequence>